<keyword evidence="10" id="KW-1185">Reference proteome</keyword>
<feature type="disulfide bond" evidence="8">
    <location>
        <begin position="296"/>
        <end position="308"/>
    </location>
</feature>
<evidence type="ECO:0000256" key="4">
    <source>
        <dbReference type="ARBA" id="ARBA00022737"/>
    </source>
</evidence>
<evidence type="ECO:0000256" key="2">
    <source>
        <dbReference type="ARBA" id="ARBA00004308"/>
    </source>
</evidence>
<accession>A0A7I8VY32</accession>
<keyword evidence="3" id="KW-0812">Transmembrane</keyword>
<evidence type="ECO:0000256" key="5">
    <source>
        <dbReference type="ARBA" id="ARBA00022989"/>
    </source>
</evidence>
<feature type="disulfide bond" evidence="8">
    <location>
        <begin position="248"/>
        <end position="266"/>
    </location>
</feature>
<dbReference type="InterPro" id="IPR050685">
    <property type="entry name" value="LDLR"/>
</dbReference>
<comment type="subcellular location">
    <subcellularLocation>
        <location evidence="2">Endomembrane system</location>
    </subcellularLocation>
    <subcellularLocation>
        <location evidence="1">Membrane</location>
        <topology evidence="1">Single-pass membrane protein</topology>
    </subcellularLocation>
</comment>
<dbReference type="InterPro" id="IPR036055">
    <property type="entry name" value="LDL_receptor-like_sf"/>
</dbReference>
<keyword evidence="7 8" id="KW-1015">Disulfide bond</keyword>
<sequence length="498" mass="57864">METKKKISIDSALNECKKANASLFYVSNSVFDFLMEISGDEKDKRNLPGKIYTTTDTKGRDYLTFVDKVPYKFHGFTIQFKSNYFEFNNKNKCFYMEEMKYGFSPRYTVNEFYCDKRFLDKFYCRRPSYITVSLSKELENSGNFSSCPHGFFRCVEDDLCINSINICDGQDDCFSGEDERNCSTVQEFHCSSNQKISVQFVCDFVYDCRNKLDEVNCGNRKQKHCKLYIYSIASVISDTPLCNKENSCDNRQCIEEKYFCDDEKHCFDDSDEKCNLGYSTINETMFTNDYVEKRQCQQYNKIPCDNKCISEDDQCNLQPDCFDGSDETQKVCDNKVFNVSRCGQLKDIMKYKCQLVYNSMGKLLTKVHFPFSSLTDCNVEKCQHSQYLCYSSKYCISIKQVCDGISHCTHGDDESDCGKNFSRFLLKKKNTIRILPSYISLQRIFDREDTLNVEMKRLFYRSTTSAMVLLTVERGATNSTAMSLLHVQHIALVIDSTR</sequence>
<dbReference type="OrthoDB" id="10062665at2759"/>
<dbReference type="PRINTS" id="PR00261">
    <property type="entry name" value="LDLRECEPTOR"/>
</dbReference>
<dbReference type="PROSITE" id="PS01209">
    <property type="entry name" value="LDLRA_1"/>
    <property type="match status" value="2"/>
</dbReference>
<evidence type="ECO:0000256" key="3">
    <source>
        <dbReference type="ARBA" id="ARBA00022692"/>
    </source>
</evidence>
<evidence type="ECO:0000313" key="9">
    <source>
        <dbReference type="EMBL" id="CAD5120649.1"/>
    </source>
</evidence>
<dbReference type="InterPro" id="IPR023415">
    <property type="entry name" value="LDLR_class-A_CS"/>
</dbReference>
<dbReference type="Gene3D" id="4.10.400.10">
    <property type="entry name" value="Low-density Lipoprotein Receptor"/>
    <property type="match status" value="3"/>
</dbReference>
<comment type="caution">
    <text evidence="9">The sequence shown here is derived from an EMBL/GenBank/DDBJ whole genome shotgun (WGS) entry which is preliminary data.</text>
</comment>
<dbReference type="AlphaFoldDB" id="A0A7I8VY32"/>
<keyword evidence="5" id="KW-1133">Transmembrane helix</keyword>
<dbReference type="PROSITE" id="PS50068">
    <property type="entry name" value="LDLRA_2"/>
    <property type="match status" value="5"/>
</dbReference>
<feature type="disulfide bond" evidence="8">
    <location>
        <begin position="190"/>
        <end position="208"/>
    </location>
</feature>
<reference evidence="9 10" key="1">
    <citation type="submission" date="2020-08" db="EMBL/GenBank/DDBJ databases">
        <authorList>
            <person name="Hejnol A."/>
        </authorList>
    </citation>
    <scope>NUCLEOTIDE SEQUENCE [LARGE SCALE GENOMIC DNA]</scope>
</reference>
<name>A0A7I8VY32_9ANNE</name>
<gene>
    <name evidence="9" type="ORF">DGYR_LOCUS8716</name>
</gene>
<dbReference type="InterPro" id="IPR002172">
    <property type="entry name" value="LDrepeatLR_classA_rpt"/>
</dbReference>
<dbReference type="SUPFAM" id="SSF57424">
    <property type="entry name" value="LDL receptor-like module"/>
    <property type="match status" value="4"/>
</dbReference>
<dbReference type="EMBL" id="CAJFCJ010000012">
    <property type="protein sequence ID" value="CAD5120649.1"/>
    <property type="molecule type" value="Genomic_DNA"/>
</dbReference>
<dbReference type="Pfam" id="PF00057">
    <property type="entry name" value="Ldl_recept_a"/>
    <property type="match status" value="2"/>
</dbReference>
<protein>
    <submittedName>
        <fullName evidence="9">DgyrCDS9213</fullName>
    </submittedName>
</protein>
<dbReference type="CDD" id="cd00112">
    <property type="entry name" value="LDLa"/>
    <property type="match status" value="3"/>
</dbReference>
<dbReference type="GO" id="GO:0016192">
    <property type="term" value="P:vesicle-mediated transport"/>
    <property type="evidence" value="ECO:0007669"/>
    <property type="project" value="UniProtKB-ARBA"/>
</dbReference>
<keyword evidence="4" id="KW-0677">Repeat</keyword>
<evidence type="ECO:0000256" key="7">
    <source>
        <dbReference type="ARBA" id="ARBA00023157"/>
    </source>
</evidence>
<organism evidence="9 10">
    <name type="scientific">Dimorphilus gyrociliatus</name>
    <dbReference type="NCBI Taxonomy" id="2664684"/>
    <lineage>
        <taxon>Eukaryota</taxon>
        <taxon>Metazoa</taxon>
        <taxon>Spiralia</taxon>
        <taxon>Lophotrochozoa</taxon>
        <taxon>Annelida</taxon>
        <taxon>Polychaeta</taxon>
        <taxon>Polychaeta incertae sedis</taxon>
        <taxon>Dinophilidae</taxon>
        <taxon>Dimorphilus</taxon>
    </lineage>
</organism>
<evidence type="ECO:0000256" key="8">
    <source>
        <dbReference type="PROSITE-ProRule" id="PRU00124"/>
    </source>
</evidence>
<dbReference type="SMART" id="SM00192">
    <property type="entry name" value="LDLa"/>
    <property type="match status" value="5"/>
</dbReference>
<evidence type="ECO:0000313" key="10">
    <source>
        <dbReference type="Proteomes" id="UP000549394"/>
    </source>
</evidence>
<dbReference type="GO" id="GO:0012505">
    <property type="term" value="C:endomembrane system"/>
    <property type="evidence" value="ECO:0007669"/>
    <property type="project" value="UniProtKB-SubCell"/>
</dbReference>
<evidence type="ECO:0000256" key="6">
    <source>
        <dbReference type="ARBA" id="ARBA00023136"/>
    </source>
</evidence>
<feature type="disulfide bond" evidence="8">
    <location>
        <begin position="167"/>
        <end position="182"/>
    </location>
</feature>
<proteinExistence type="predicted"/>
<feature type="disulfide bond" evidence="8">
    <location>
        <begin position="202"/>
        <end position="217"/>
    </location>
</feature>
<comment type="caution">
    <text evidence="8">Lacks conserved residue(s) required for the propagation of feature annotation.</text>
</comment>
<evidence type="ECO:0000256" key="1">
    <source>
        <dbReference type="ARBA" id="ARBA00004167"/>
    </source>
</evidence>
<dbReference type="Proteomes" id="UP000549394">
    <property type="component" value="Unassembled WGS sequence"/>
</dbReference>
<dbReference type="GO" id="GO:0005886">
    <property type="term" value="C:plasma membrane"/>
    <property type="evidence" value="ECO:0007669"/>
    <property type="project" value="TreeGrafter"/>
</dbReference>
<dbReference type="PANTHER" id="PTHR24270">
    <property type="entry name" value="LOW-DENSITY LIPOPROTEIN RECEPTOR-RELATED"/>
    <property type="match status" value="1"/>
</dbReference>
<keyword evidence="6" id="KW-0472">Membrane</keyword>
<feature type="disulfide bond" evidence="8">
    <location>
        <begin position="402"/>
        <end position="417"/>
    </location>
</feature>